<evidence type="ECO:0000256" key="1">
    <source>
        <dbReference type="SAM" id="MobiDB-lite"/>
    </source>
</evidence>
<reference evidence="2" key="1">
    <citation type="submission" date="2025-08" db="UniProtKB">
        <authorList>
            <consortium name="Ensembl"/>
        </authorList>
    </citation>
    <scope>IDENTIFICATION</scope>
</reference>
<organism evidence="2 3">
    <name type="scientific">Serinus canaria</name>
    <name type="common">Island canary</name>
    <name type="synonym">Fringilla canaria</name>
    <dbReference type="NCBI Taxonomy" id="9135"/>
    <lineage>
        <taxon>Eukaryota</taxon>
        <taxon>Metazoa</taxon>
        <taxon>Chordata</taxon>
        <taxon>Craniata</taxon>
        <taxon>Vertebrata</taxon>
        <taxon>Euteleostomi</taxon>
        <taxon>Archelosauria</taxon>
        <taxon>Archosauria</taxon>
        <taxon>Dinosauria</taxon>
        <taxon>Saurischia</taxon>
        <taxon>Theropoda</taxon>
        <taxon>Coelurosauria</taxon>
        <taxon>Aves</taxon>
        <taxon>Neognathae</taxon>
        <taxon>Neoaves</taxon>
        <taxon>Telluraves</taxon>
        <taxon>Australaves</taxon>
        <taxon>Passeriformes</taxon>
        <taxon>Passeroidea</taxon>
        <taxon>Fringillidae</taxon>
        <taxon>Carduelinae</taxon>
        <taxon>Serinus</taxon>
    </lineage>
</organism>
<dbReference type="Proteomes" id="UP000694409">
    <property type="component" value="Unassembled WGS sequence"/>
</dbReference>
<evidence type="ECO:0000313" key="3">
    <source>
        <dbReference type="Proteomes" id="UP000694409"/>
    </source>
</evidence>
<protein>
    <submittedName>
        <fullName evidence="2">Uncharacterized protein</fullName>
    </submittedName>
</protein>
<name>A0A8C9N216_SERCA</name>
<accession>A0A8C9N216</accession>
<dbReference type="Ensembl" id="ENSSCAT00000014087.1">
    <property type="protein sequence ID" value="ENSSCAP00000012519.1"/>
    <property type="gene ID" value="ENSSCAG00000009352.1"/>
</dbReference>
<proteinExistence type="predicted"/>
<keyword evidence="3" id="KW-1185">Reference proteome</keyword>
<sequence>MGAMLESPVLGWEGCWRAPCRFGSDAGEPRAGSGGMLESPVAGSEGMQESPVPVTGGMQESPVPVREGCRRAPCRFGRDAGEPRAGSGGMLESPVPVREGCWRTPVFWRAPVSTGGLGLSRRSSDLVGSVGMECWH</sequence>
<dbReference type="AlphaFoldDB" id="A0A8C9N216"/>
<reference evidence="2" key="2">
    <citation type="submission" date="2025-09" db="UniProtKB">
        <authorList>
            <consortium name="Ensembl"/>
        </authorList>
    </citation>
    <scope>IDENTIFICATION</scope>
</reference>
<feature type="region of interest" description="Disordered" evidence="1">
    <location>
        <begin position="26"/>
        <end position="65"/>
    </location>
</feature>
<evidence type="ECO:0000313" key="2">
    <source>
        <dbReference type="Ensembl" id="ENSSCAP00000012519.1"/>
    </source>
</evidence>